<dbReference type="Gene3D" id="3.20.20.140">
    <property type="entry name" value="Metal-dependent hydrolases"/>
    <property type="match status" value="1"/>
</dbReference>
<evidence type="ECO:0000313" key="3">
    <source>
        <dbReference type="EMBL" id="UXH32084.1"/>
    </source>
</evidence>
<evidence type="ECO:0000313" key="4">
    <source>
        <dbReference type="Proteomes" id="UP001369247"/>
    </source>
</evidence>
<evidence type="ECO:0000256" key="1">
    <source>
        <dbReference type="PIRNR" id="PIRNR005295"/>
    </source>
</evidence>
<name>A0A9E7RX82_METWO</name>
<protein>
    <submittedName>
        <fullName evidence="3">TatD family hydrolase</fullName>
    </submittedName>
</protein>
<dbReference type="Proteomes" id="UP001065373">
    <property type="component" value="Chromosome"/>
</dbReference>
<dbReference type="GO" id="GO:0046872">
    <property type="term" value="F:metal ion binding"/>
    <property type="evidence" value="ECO:0007669"/>
    <property type="project" value="UniProtKB-KW"/>
</dbReference>
<dbReference type="EMBL" id="JAXUHJ010000009">
    <property type="protein sequence ID" value="MEJ8543031.1"/>
    <property type="molecule type" value="Genomic_DNA"/>
</dbReference>
<dbReference type="Proteomes" id="UP001369247">
    <property type="component" value="Unassembled WGS sequence"/>
</dbReference>
<reference evidence="3" key="1">
    <citation type="submission" date="2022-09" db="EMBL/GenBank/DDBJ databases">
        <title>Characterization of three MwoI isoschizomers from sequenced genome and metagenomes.</title>
        <authorList>
            <person name="Fomenkov A."/>
            <person name="Xu S.Y."/>
            <person name="Roberts R.J."/>
        </authorList>
    </citation>
    <scope>NUCLEOTIDE SEQUENCE</scope>
    <source>
        <strain evidence="3">DSM 2970</strain>
    </source>
</reference>
<dbReference type="SMR" id="A0A9E7RX82"/>
<dbReference type="PIRSF" id="PIRSF005295">
    <property type="entry name" value="UCP005295_TatD"/>
    <property type="match status" value="1"/>
</dbReference>
<dbReference type="AlphaFoldDB" id="A0A9E7RX82"/>
<dbReference type="KEGG" id="mwo:MWSIV6_0374"/>
<dbReference type="PANTHER" id="PTHR42658">
    <property type="entry name" value="HYDROLASE TATD"/>
    <property type="match status" value="1"/>
</dbReference>
<keyword evidence="1 3" id="KW-0378">Hydrolase</keyword>
<dbReference type="InterPro" id="IPR032466">
    <property type="entry name" value="Metal_Hydrolase"/>
</dbReference>
<accession>A0A9E7RX82</accession>
<dbReference type="EMBL" id="CP104550">
    <property type="protein sequence ID" value="UXH32084.1"/>
    <property type="molecule type" value="Genomic_DNA"/>
</dbReference>
<organism evidence="3">
    <name type="scientific">Methanothermobacter wolfeii</name>
    <name type="common">Methanobacterium wolfei</name>
    <dbReference type="NCBI Taxonomy" id="145261"/>
    <lineage>
        <taxon>Archaea</taxon>
        <taxon>Methanobacteriati</taxon>
        <taxon>Methanobacteriota</taxon>
        <taxon>Methanomada group</taxon>
        <taxon>Methanobacteria</taxon>
        <taxon>Methanobacteriales</taxon>
        <taxon>Methanobacteriaceae</taxon>
        <taxon>Methanothermobacter</taxon>
    </lineage>
</organism>
<dbReference type="SUPFAM" id="SSF51556">
    <property type="entry name" value="Metallo-dependent hydrolases"/>
    <property type="match status" value="1"/>
</dbReference>
<dbReference type="GO" id="GO:0016788">
    <property type="term" value="F:hydrolase activity, acting on ester bonds"/>
    <property type="evidence" value="ECO:0007669"/>
    <property type="project" value="UniProtKB-UniRule"/>
</dbReference>
<dbReference type="PANTHER" id="PTHR42658:SF1">
    <property type="entry name" value="HYDROLASE TATD"/>
    <property type="match status" value="1"/>
</dbReference>
<dbReference type="GeneID" id="58978032"/>
<comment type="similarity">
    <text evidence="1">Belongs to the metallo-dependent hydrolases superfamily.</text>
</comment>
<dbReference type="Pfam" id="PF01026">
    <property type="entry name" value="TatD_DNase"/>
    <property type="match status" value="1"/>
</dbReference>
<keyword evidence="1" id="KW-0479">Metal-binding</keyword>
<dbReference type="InterPro" id="IPR012022">
    <property type="entry name" value="UCP005295"/>
</dbReference>
<proteinExistence type="inferred from homology"/>
<dbReference type="GeneID" id="75105975"/>
<dbReference type="RefSeq" id="WP_074358502.1">
    <property type="nucleotide sequence ID" value="NZ_CP104550.1"/>
</dbReference>
<sequence length="253" mass="28407">MIDSHIHADTRPFEDFEAMAVSGIREAVTCAHDPLEMLSSDVVMAHFRRILKVDPHRAALNGLKLHTALGVHPRAIPHDYMKVLEELPELLSDPSVVAVGEIGLDSGSETEMNVFIEQLRIADETDRRVIVHTPRSGKEEITPLIADLLSQHIDERRAVIEHVNMDVIPLLIESDFMLGLTVQPEKLTPQEAVQILKEYGTDRFVLNSDMSSSPSDPLSVPRTVHRMRISGFGEGDIMRVSEKNIRKFLKIKN</sequence>
<evidence type="ECO:0000313" key="2">
    <source>
        <dbReference type="EMBL" id="MEJ8543031.1"/>
    </source>
</evidence>
<dbReference type="InterPro" id="IPR001130">
    <property type="entry name" value="TatD-like"/>
</dbReference>
<keyword evidence="4" id="KW-1185">Reference proteome</keyword>
<reference evidence="2 4" key="2">
    <citation type="submission" date="2023-12" db="EMBL/GenBank/DDBJ databases">
        <title>Phenotypic and Genomic Characterization of Methanothermobacter wolfeii Strain BSEL, a CO2-Capturing Archaeon with Minimal Nutrient Requirements.</title>
        <authorList>
            <person name="Ale Enriquez F."/>
            <person name="Ahring B.K."/>
        </authorList>
    </citation>
    <scope>NUCLEOTIDE SEQUENCE [LARGE SCALE GENOMIC DNA]</scope>
    <source>
        <strain evidence="2 4">BSEL-1</strain>
    </source>
</reference>
<gene>
    <name evidence="3" type="ORF">N5910_01945</name>
    <name evidence="2" type="ORF">U2150_05955</name>
</gene>